<name>A0A833FG76_9FIRM</name>
<dbReference type="PANTHER" id="PTHR36456:SF1">
    <property type="entry name" value="UPF0232 PROTEIN SCO3875"/>
    <property type="match status" value="1"/>
</dbReference>
<dbReference type="InterPro" id="IPR007922">
    <property type="entry name" value="DciA-like"/>
</dbReference>
<reference evidence="2 3" key="1">
    <citation type="submission" date="2019-09" db="EMBL/GenBank/DDBJ databases">
        <title>Draft genome sequence of 3 type strains from the CCUG.</title>
        <authorList>
            <person name="Pineiro-Iglesias B."/>
            <person name="Tunovic T."/>
            <person name="Unosson C."/>
            <person name="Inganas E."/>
            <person name="Ohlen M."/>
            <person name="Cardew S."/>
            <person name="Jensie-Markopoulos S."/>
            <person name="Salva-Serra F."/>
            <person name="Jaen-Luchoro D."/>
            <person name="Karlsson R."/>
            <person name="Svensson-Stadler L."/>
            <person name="Chun J."/>
            <person name="Moore E."/>
        </authorList>
    </citation>
    <scope>NUCLEOTIDE SEQUENCE [LARGE SCALE GENOMIC DNA]</scope>
    <source>
        <strain evidence="2 3">CCUG 65427</strain>
    </source>
</reference>
<organism evidence="2 3">
    <name type="scientific">Veillonella seminalis</name>
    <dbReference type="NCBI Taxonomy" id="1502943"/>
    <lineage>
        <taxon>Bacteria</taxon>
        <taxon>Bacillati</taxon>
        <taxon>Bacillota</taxon>
        <taxon>Negativicutes</taxon>
        <taxon>Veillonellales</taxon>
        <taxon>Veillonellaceae</taxon>
        <taxon>Veillonella</taxon>
    </lineage>
</organism>
<dbReference type="Pfam" id="PF05258">
    <property type="entry name" value="DciA"/>
    <property type="match status" value="1"/>
</dbReference>
<evidence type="ECO:0000313" key="2">
    <source>
        <dbReference type="EMBL" id="KAB1479981.1"/>
    </source>
</evidence>
<dbReference type="AlphaFoldDB" id="A0A833FG76"/>
<feature type="compositionally biased region" description="Basic and acidic residues" evidence="1">
    <location>
        <begin position="1"/>
        <end position="18"/>
    </location>
</feature>
<dbReference type="RefSeq" id="WP_127008666.1">
    <property type="nucleotide sequence ID" value="NZ_RQUZ01000015.1"/>
</dbReference>
<gene>
    <name evidence="2" type="ORF">F8R14_01550</name>
</gene>
<proteinExistence type="predicted"/>
<comment type="caution">
    <text evidence="2">The sequence shown here is derived from an EMBL/GenBank/DDBJ whole genome shotgun (WGS) entry which is preliminary data.</text>
</comment>
<dbReference type="GeneID" id="83055978"/>
<evidence type="ECO:0000313" key="3">
    <source>
        <dbReference type="Proteomes" id="UP000434554"/>
    </source>
</evidence>
<dbReference type="EMBL" id="WBKH01000001">
    <property type="protein sequence ID" value="KAB1479981.1"/>
    <property type="molecule type" value="Genomic_DNA"/>
</dbReference>
<evidence type="ECO:0000256" key="1">
    <source>
        <dbReference type="SAM" id="MobiDB-lite"/>
    </source>
</evidence>
<protein>
    <submittedName>
        <fullName evidence="2">DUF721 domain-containing protein</fullName>
    </submittedName>
</protein>
<dbReference type="PANTHER" id="PTHR36456">
    <property type="entry name" value="UPF0232 PROTEIN SCO3875"/>
    <property type="match status" value="1"/>
</dbReference>
<feature type="region of interest" description="Disordered" evidence="1">
    <location>
        <begin position="1"/>
        <end position="37"/>
    </location>
</feature>
<accession>A0A833FG76</accession>
<sequence>MMSEMFEPKNEFQTRDSSAKTVKAVAGSTKPVKTEADNTALEDSSIRYIEGLLDSKRTPGPIDYKPDSYVRQYDSHINSKYKPFKVFKQIAVMHLYHHWPKVAGAVLSKQTKLLEIQPPIIKVAAMTSPCLQQLQMMKRQLLKKINDFYGSELITDLECTMYQQSYLKAIQPAGGEMDSASSSLQKGDTSAYIGKAKHTDSYERVLINFKAIPLPADALAQIEASLATIHNEELRNELRDVQIKQYKKTIYLKEHGYHTCERCENLVKKEEILCSSCKLKEQEHKAFLYRQHINRIKDILMQEPFAVYEEVRQYVPQCSMEDYQLAHRECIYFFRNRVVREESNENYDIYMLLMLITHKKSDQLKPEFIRNSVLKMRAQYEKAKQAYNLQKN</sequence>
<dbReference type="Proteomes" id="UP000434554">
    <property type="component" value="Unassembled WGS sequence"/>
</dbReference>